<dbReference type="PROSITE" id="PS50005">
    <property type="entry name" value="TPR"/>
    <property type="match status" value="1"/>
</dbReference>
<feature type="repeat" description="TPR" evidence="1">
    <location>
        <begin position="16"/>
        <end position="49"/>
    </location>
</feature>
<comment type="caution">
    <text evidence="2">The sequence shown here is derived from an EMBL/GenBank/DDBJ whole genome shotgun (WGS) entry which is preliminary data.</text>
</comment>
<reference evidence="2 3" key="1">
    <citation type="journal article" date="2018" name="Arch. Microbiol.">
        <title>New insights into the metabolic potential of the phototrophic purple bacterium Rhodopila globiformis DSM 161(T) from its draft genome sequence and evidence for a vanadium-dependent nitrogenase.</title>
        <authorList>
            <person name="Imhoff J.F."/>
            <person name="Rahn T."/>
            <person name="Kunzel S."/>
            <person name="Neulinger S.C."/>
        </authorList>
    </citation>
    <scope>NUCLEOTIDE SEQUENCE [LARGE SCALE GENOMIC DNA]</scope>
    <source>
        <strain evidence="2 3">DSM 161</strain>
    </source>
</reference>
<dbReference type="OrthoDB" id="580767at2"/>
<evidence type="ECO:0000313" key="3">
    <source>
        <dbReference type="Proteomes" id="UP000239724"/>
    </source>
</evidence>
<dbReference type="Proteomes" id="UP000239724">
    <property type="component" value="Unassembled WGS sequence"/>
</dbReference>
<dbReference type="SUPFAM" id="SSF48452">
    <property type="entry name" value="TPR-like"/>
    <property type="match status" value="1"/>
</dbReference>
<accession>A0A2S6NLX9</accession>
<keyword evidence="3" id="KW-1185">Reference proteome</keyword>
<evidence type="ECO:0000256" key="1">
    <source>
        <dbReference type="PROSITE-ProRule" id="PRU00339"/>
    </source>
</evidence>
<gene>
    <name evidence="2" type="ORF">CCS01_04535</name>
</gene>
<dbReference type="EMBL" id="NHRY01000055">
    <property type="protein sequence ID" value="PPQ36634.1"/>
    <property type="molecule type" value="Genomic_DNA"/>
</dbReference>
<dbReference type="InterPro" id="IPR011990">
    <property type="entry name" value="TPR-like_helical_dom_sf"/>
</dbReference>
<dbReference type="InterPro" id="IPR019734">
    <property type="entry name" value="TPR_rpt"/>
</dbReference>
<sequence length="835" mass="91143">MSKPQRRGFPATSAPADVLAARGAEALAQEKFKEAVELFKQLVRQDPRPDWKDSLADAYCGRARAMAAKSMFKEAAMVLENTIAPDGTVRDSRLYLTCLLRDGQQSKAAAYALRCLGSDAAPAPDRAALEDMAAALLLAVPELPALPQGASSESSRWRDLAAAARDALAAWIDGASAEAIEPHLNRISLRSAFKPIRLLLKGLTSLPVDEERVRQLLATIPPTSAFYPFRQAVEAAVFQAAALDAAGWERLTPAQQAFVAETRGLPAETAQFLARSAEAAQAGPGALFSFLTRQSGLPQAEVRSACLNLLPQIPDRLPQFERQFGPLREPERMRVKALAAEARGDWAAAAWSWQDVATNFAGSPADRLARLSQAVVYRHLAHLAQVHEEVEGENPFENPVISYLERSYAADPDHIPAILELIGLYRAESRTKDWHRLADEAVQRFPEDSQILLQATESAAARKAYKKAAGFARRLLQINPINPGIRRQMIELQVAQARKQMRAKHPDLAAKELAAAAEWERPDAPSGQLRIARGLVGLQTGPREQAEAWVREGVALAGGGVAGWFRARLEGELMKLPGADLAWLRKELDAACATPPAKEVVMAIVATLGQPEARENKRTVTDLLAGVRVWLEQGAALDWPEAEFHTLGEAFARFDAFQLLSDYARAASRRDPTNPTWRFHAIVARTKAKADRLTPAETDDLFAMAEAAARRQDFHTARRVTQYLEGGGRPGPRRANRATAAAMEAIDAEDLTAVLLSMMGDMPKATARELRALANDLGRDAAVAAMVAEMRVAPLAPDMPEAVMRMLSEALVDQALAGDRPRRHGRARRSQFFDA</sequence>
<evidence type="ECO:0000313" key="2">
    <source>
        <dbReference type="EMBL" id="PPQ36634.1"/>
    </source>
</evidence>
<name>A0A2S6NLX9_RHOGL</name>
<protein>
    <submittedName>
        <fullName evidence="2">Uncharacterized protein</fullName>
    </submittedName>
</protein>
<proteinExistence type="predicted"/>
<organism evidence="2 3">
    <name type="scientific">Rhodopila globiformis</name>
    <name type="common">Rhodopseudomonas globiformis</name>
    <dbReference type="NCBI Taxonomy" id="1071"/>
    <lineage>
        <taxon>Bacteria</taxon>
        <taxon>Pseudomonadati</taxon>
        <taxon>Pseudomonadota</taxon>
        <taxon>Alphaproteobacteria</taxon>
        <taxon>Acetobacterales</taxon>
        <taxon>Acetobacteraceae</taxon>
        <taxon>Rhodopila</taxon>
    </lineage>
</organism>
<dbReference type="AlphaFoldDB" id="A0A2S6NLX9"/>
<dbReference type="Gene3D" id="1.25.40.10">
    <property type="entry name" value="Tetratricopeptide repeat domain"/>
    <property type="match status" value="2"/>
</dbReference>
<keyword evidence="1" id="KW-0802">TPR repeat</keyword>
<dbReference type="RefSeq" id="WP_104517659.1">
    <property type="nucleotide sequence ID" value="NZ_NHRY01000055.1"/>
</dbReference>